<dbReference type="SMART" id="SM00530">
    <property type="entry name" value="HTH_XRE"/>
    <property type="match status" value="1"/>
</dbReference>
<dbReference type="Proteomes" id="UP000603545">
    <property type="component" value="Unassembled WGS sequence"/>
</dbReference>
<organism evidence="2 3">
    <name type="scientific">Candidatus Desulfaltia bathyphila</name>
    <dbReference type="NCBI Taxonomy" id="2841697"/>
    <lineage>
        <taxon>Bacteria</taxon>
        <taxon>Pseudomonadati</taxon>
        <taxon>Thermodesulfobacteriota</taxon>
        <taxon>Desulfobacteria</taxon>
        <taxon>Desulfobacterales</taxon>
        <taxon>Desulfobacterales incertae sedis</taxon>
        <taxon>Candidatus Desulfaltia</taxon>
    </lineage>
</organism>
<evidence type="ECO:0000313" key="3">
    <source>
        <dbReference type="Proteomes" id="UP000603545"/>
    </source>
</evidence>
<name>A0A8J6N3X9_9BACT</name>
<evidence type="ECO:0000259" key="1">
    <source>
        <dbReference type="PROSITE" id="PS50943"/>
    </source>
</evidence>
<accession>A0A8J6N3X9</accession>
<dbReference type="InterPro" id="IPR001387">
    <property type="entry name" value="Cro/C1-type_HTH"/>
</dbReference>
<comment type="caution">
    <text evidence="2">The sequence shown here is derived from an EMBL/GenBank/DDBJ whole genome shotgun (WGS) entry which is preliminary data.</text>
</comment>
<dbReference type="CDD" id="cd00093">
    <property type="entry name" value="HTH_XRE"/>
    <property type="match status" value="1"/>
</dbReference>
<protein>
    <submittedName>
        <fullName evidence="2">Helix-turn-helix transcriptional regulator</fullName>
    </submittedName>
</protein>
<dbReference type="InterPro" id="IPR010982">
    <property type="entry name" value="Lambda_DNA-bd_dom_sf"/>
</dbReference>
<dbReference type="AlphaFoldDB" id="A0A8J6N3X9"/>
<dbReference type="Gene3D" id="1.10.260.40">
    <property type="entry name" value="lambda repressor-like DNA-binding domains"/>
    <property type="match status" value="1"/>
</dbReference>
<proteinExistence type="predicted"/>
<dbReference type="GO" id="GO:0003677">
    <property type="term" value="F:DNA binding"/>
    <property type="evidence" value="ECO:0007669"/>
    <property type="project" value="InterPro"/>
</dbReference>
<dbReference type="Pfam" id="PF18506">
    <property type="entry name" value="RelB-like"/>
    <property type="match status" value="1"/>
</dbReference>
<evidence type="ECO:0000313" key="2">
    <source>
        <dbReference type="EMBL" id="MBC8199100.1"/>
    </source>
</evidence>
<dbReference type="SUPFAM" id="SSF47413">
    <property type="entry name" value="lambda repressor-like DNA-binding domains"/>
    <property type="match status" value="1"/>
</dbReference>
<sequence length="116" mass="13494">MEYQTIKENGKVKFVVLPVKSFQAILDRIEDESDLRDIREAKSEPLYDQNEAEDYIFMNPVKRERLERGWTQKELAGRIGVKQSTVAKWEREGAVYRKATRQKLAKVFGISEATLS</sequence>
<dbReference type="EMBL" id="JACNLL010000035">
    <property type="protein sequence ID" value="MBC8199100.1"/>
    <property type="molecule type" value="Genomic_DNA"/>
</dbReference>
<reference evidence="2 3" key="1">
    <citation type="submission" date="2020-08" db="EMBL/GenBank/DDBJ databases">
        <title>Bridging the membrane lipid divide: bacteria of the FCB group superphylum have the potential to synthesize archaeal ether lipids.</title>
        <authorList>
            <person name="Villanueva L."/>
            <person name="Von Meijenfeldt F.A.B."/>
            <person name="Westbye A.B."/>
            <person name="Yadav S."/>
            <person name="Hopmans E.C."/>
            <person name="Dutilh B.E."/>
            <person name="Sinninghe Damste J.S."/>
        </authorList>
    </citation>
    <scope>NUCLEOTIDE SEQUENCE [LARGE SCALE GENOMIC DNA]</scope>
    <source>
        <strain evidence="2">NIOZ-UU82</strain>
    </source>
</reference>
<gene>
    <name evidence="2" type="ORF">H8E80_03520</name>
</gene>
<dbReference type="Pfam" id="PF01381">
    <property type="entry name" value="HTH_3"/>
    <property type="match status" value="1"/>
</dbReference>
<dbReference type="InterPro" id="IPR049537">
    <property type="entry name" value="RelB-like"/>
</dbReference>
<dbReference type="PROSITE" id="PS50943">
    <property type="entry name" value="HTH_CROC1"/>
    <property type="match status" value="1"/>
</dbReference>
<feature type="domain" description="HTH cro/C1-type" evidence="1">
    <location>
        <begin position="61"/>
        <end position="115"/>
    </location>
</feature>